<evidence type="ECO:0000313" key="1">
    <source>
        <dbReference type="EMBL" id="CAD0009616.1"/>
    </source>
</evidence>
<accession>A0A6V6ZDK0</accession>
<proteinExistence type="predicted"/>
<sequence>MKSQAKYHIALLLLRFSVCLLYIISAVCYSQTKTSTADVIADNIQTLTKNHNLDNVYIQTSKNIYETQEDLWFKAYVLDSQSFIPSLRSKILFVQLIEDQTDKVAWEEKYEIENGFVSGHLYLDDSLKPGSYTLAVYSSASFYKGIKSFNSAARINILKSINDKPRSQSKASQKDTDLNFTLFPEGGNMVSGIQNKIAFKALDSKGLPVDVSGKLYENNIAVLDFKSVHVGMGSFLFEPKSNSKYHIELSNKTSYPLPQIFNRGTVLHLLSNDNNFAVFNVQNSGSAIKENVFLRVQSRGIVYSVAIGVLEDKLTIRIPLKELPQGIAEVTLFNENIEPIAERLIYVNQQKKLNIEALLDKSEYKKREKASLKIKVTDENNQPVIANLGVSVVDQLYINKSDSRTIMSHYYLSSQLNSKVYDPGYYFNKDNTNKDSALDLLLLTQGWRRYIWNENNLKEHNILFKTILSDSISGNLGLENPNKKNSEAIPKIVMVFTSDPLKGQDIFTANPNGTFSITPNHLKMGEGENLFIKPMTADKPKHVIAIKDNSFDIINSSRKEIAGNYPVDKLVKENFDDISKTLMRLDHLQKLDEVVIGDKKKKVFRNKYLGTLDSLSRLNSGNSDFVCLEGGPSRPILNCFMNNHHEGKTRAPKNGEKVVVLLGKNREILGTDYPHQNYYGTSEIIYKNPDQDLTEEQLLKKFNLKMIKGYYGKREFYEAVYDQVTINDPFPDYRNTLFWKSDVITNEKGEAVVDFYCSDIDTIFLGQIEAVNAGGLLGMGNFKLKVAAKEN</sequence>
<evidence type="ECO:0000313" key="2">
    <source>
        <dbReference type="Proteomes" id="UP000556700"/>
    </source>
</evidence>
<dbReference type="EMBL" id="CAIJDO010000277">
    <property type="protein sequence ID" value="CAD0009616.1"/>
    <property type="molecule type" value="Genomic_DNA"/>
</dbReference>
<evidence type="ECO:0008006" key="3">
    <source>
        <dbReference type="Google" id="ProtNLM"/>
    </source>
</evidence>
<gene>
    <name evidence="1" type="ORF">FLACHUCJ7_04312</name>
</gene>
<organism evidence="1 2">
    <name type="scientific">Flavobacterium chungangense</name>
    <dbReference type="NCBI Taxonomy" id="554283"/>
    <lineage>
        <taxon>Bacteria</taxon>
        <taxon>Pseudomonadati</taxon>
        <taxon>Bacteroidota</taxon>
        <taxon>Flavobacteriia</taxon>
        <taxon>Flavobacteriales</taxon>
        <taxon>Flavobacteriaceae</taxon>
        <taxon>Flavobacterium</taxon>
    </lineage>
</organism>
<dbReference type="AlphaFoldDB" id="A0A6V6ZDK0"/>
<dbReference type="Proteomes" id="UP000556700">
    <property type="component" value="Unassembled WGS sequence"/>
</dbReference>
<reference evidence="1 2" key="1">
    <citation type="submission" date="2020-06" db="EMBL/GenBank/DDBJ databases">
        <authorList>
            <person name="Criscuolo A."/>
        </authorList>
    </citation>
    <scope>NUCLEOTIDE SEQUENCE [LARGE SCALE GENOMIC DNA]</scope>
    <source>
        <strain evidence="2">CIP 110025</strain>
    </source>
</reference>
<dbReference type="Gene3D" id="2.60.40.1930">
    <property type="match status" value="1"/>
</dbReference>
<protein>
    <recommendedName>
        <fullName evidence="3">Macroglobulin domain-containing protein</fullName>
    </recommendedName>
</protein>
<comment type="caution">
    <text evidence="1">The sequence shown here is derived from an EMBL/GenBank/DDBJ whole genome shotgun (WGS) entry which is preliminary data.</text>
</comment>
<keyword evidence="2" id="KW-1185">Reference proteome</keyword>
<name>A0A6V6ZDK0_9FLAO</name>